<dbReference type="Gene3D" id="3.40.720.10">
    <property type="entry name" value="Alkaline Phosphatase, subunit A"/>
    <property type="match status" value="1"/>
</dbReference>
<evidence type="ECO:0000256" key="1">
    <source>
        <dbReference type="ARBA" id="ARBA00004651"/>
    </source>
</evidence>
<dbReference type="EMBL" id="VJVV01000003">
    <property type="protein sequence ID" value="TRO82598.1"/>
    <property type="molecule type" value="Genomic_DNA"/>
</dbReference>
<dbReference type="PANTHER" id="PTHR47371">
    <property type="entry name" value="LIPOTEICHOIC ACID SYNTHASE"/>
    <property type="match status" value="1"/>
</dbReference>
<dbReference type="SUPFAM" id="SSF53649">
    <property type="entry name" value="Alkaline phosphatase-like"/>
    <property type="match status" value="1"/>
</dbReference>
<dbReference type="GO" id="GO:0005886">
    <property type="term" value="C:plasma membrane"/>
    <property type="evidence" value="ECO:0007669"/>
    <property type="project" value="UniProtKB-SubCell"/>
</dbReference>
<keyword evidence="2" id="KW-1003">Cell membrane</keyword>
<organism evidence="8 9">
    <name type="scientific">Trichloromonas acetexigens</name>
    <dbReference type="NCBI Taxonomy" id="38815"/>
    <lineage>
        <taxon>Bacteria</taxon>
        <taxon>Pseudomonadati</taxon>
        <taxon>Thermodesulfobacteriota</taxon>
        <taxon>Desulfuromonadia</taxon>
        <taxon>Desulfuromonadales</taxon>
        <taxon>Trichloromonadaceae</taxon>
        <taxon>Trichloromonas</taxon>
    </lineage>
</organism>
<dbReference type="InterPro" id="IPR017850">
    <property type="entry name" value="Alkaline_phosphatase_core_sf"/>
</dbReference>
<dbReference type="Proteomes" id="UP000317155">
    <property type="component" value="Unassembled WGS sequence"/>
</dbReference>
<evidence type="ECO:0000313" key="9">
    <source>
        <dbReference type="Proteomes" id="UP000317155"/>
    </source>
</evidence>
<dbReference type="InterPro" id="IPR050448">
    <property type="entry name" value="OpgB/LTA_synthase_biosynth"/>
</dbReference>
<evidence type="ECO:0000256" key="5">
    <source>
        <dbReference type="ARBA" id="ARBA00023136"/>
    </source>
</evidence>
<comment type="caution">
    <text evidence="8">The sequence shown here is derived from an EMBL/GenBank/DDBJ whole genome shotgun (WGS) entry which is preliminary data.</text>
</comment>
<dbReference type="CDD" id="cd16015">
    <property type="entry name" value="LTA_synthase"/>
    <property type="match status" value="1"/>
</dbReference>
<dbReference type="OrthoDB" id="5363296at2"/>
<dbReference type="PANTHER" id="PTHR47371:SF3">
    <property type="entry name" value="PHOSPHOGLYCEROL TRANSFERASE I"/>
    <property type="match status" value="1"/>
</dbReference>
<name>A0A550JHB7_9BACT</name>
<gene>
    <name evidence="8" type="ORF">FL622_05265</name>
</gene>
<comment type="subcellular location">
    <subcellularLocation>
        <location evidence="1">Cell membrane</location>
        <topology evidence="1">Multi-pass membrane protein</topology>
    </subcellularLocation>
</comment>
<protein>
    <submittedName>
        <fullName evidence="8">LTA synthase family protein</fullName>
    </submittedName>
</protein>
<sequence>MSAYLDKFRSLFLNRYFLFVLALILATEICQRCGGLPALRHAWRLEIPLLLYLYWLGNRMLRPSRRQPWLAAIPAVLLYVIFDLYHMQFGRLLRITEVAQIPELIQVLTPGIRLATFLAVGIPLTLFLRAVAWRRWKSTLAAAIPLFAICLSIALYPSGIMALFAKTQTAMVFYSDTKSAKANGRVAMMLYNEAKRRSYLQETTHYQGDTPYLKKYAKRTEQIRHQRDKRNVHLVVLESFLDPSLLGAARYSKDPAHPAFSELFGGKGSLSISPVFGGGTAQAEFEVLCGVPAMRELSGIEFDVFTGSPTPCLPYLLAEGGYQTLASNAYKPDFFNSTNAYAGMGFNSIFYPREFAPGWDSYFGTGEVGDEIYMFDGDLLDSNLAFIAEKIRASKGRPLFNYIIGMYGHLPHILDDAKRPRVLRVEGAPQLGQLERAVNQYYYRTEAIARFVQGLQRIDPESLVILVSDHLPSLDQGPLTYRSLNYLAGVEGDIHLNRIYFIENGKVTRHRTINHYDVPRIVLDYVTRGEYCRDGDGDCDFTPEESPEEKTVYREEYMTIMARAML</sequence>
<feature type="transmembrane region" description="Helical" evidence="6">
    <location>
        <begin position="107"/>
        <end position="128"/>
    </location>
</feature>
<reference evidence="8 9" key="1">
    <citation type="submission" date="2019-07" db="EMBL/GenBank/DDBJ databases">
        <title>Insights of Desulfuromonas acetexigens electromicrobiology.</title>
        <authorList>
            <person name="Katuri K."/>
            <person name="Sapireddy V."/>
            <person name="Shaw D.R."/>
            <person name="Saikaly P."/>
        </authorList>
    </citation>
    <scope>NUCLEOTIDE SEQUENCE [LARGE SCALE GENOMIC DNA]</scope>
    <source>
        <strain evidence="8 9">2873</strain>
    </source>
</reference>
<feature type="transmembrane region" description="Helical" evidence="6">
    <location>
        <begin position="140"/>
        <end position="165"/>
    </location>
</feature>
<dbReference type="Pfam" id="PF00884">
    <property type="entry name" value="Sulfatase"/>
    <property type="match status" value="1"/>
</dbReference>
<proteinExistence type="predicted"/>
<keyword evidence="5 6" id="KW-0472">Membrane</keyword>
<accession>A0A550JHB7</accession>
<evidence type="ECO:0000256" key="6">
    <source>
        <dbReference type="SAM" id="Phobius"/>
    </source>
</evidence>
<evidence type="ECO:0000313" key="8">
    <source>
        <dbReference type="EMBL" id="TRO82598.1"/>
    </source>
</evidence>
<evidence type="ECO:0000256" key="2">
    <source>
        <dbReference type="ARBA" id="ARBA00022475"/>
    </source>
</evidence>
<evidence type="ECO:0000256" key="3">
    <source>
        <dbReference type="ARBA" id="ARBA00022692"/>
    </source>
</evidence>
<dbReference type="InterPro" id="IPR000917">
    <property type="entry name" value="Sulfatase_N"/>
</dbReference>
<keyword evidence="4 6" id="KW-1133">Transmembrane helix</keyword>
<feature type="transmembrane region" description="Helical" evidence="6">
    <location>
        <begin position="12"/>
        <end position="29"/>
    </location>
</feature>
<evidence type="ECO:0000259" key="7">
    <source>
        <dbReference type="Pfam" id="PF00884"/>
    </source>
</evidence>
<feature type="transmembrane region" description="Helical" evidence="6">
    <location>
        <begin position="69"/>
        <end position="87"/>
    </location>
</feature>
<keyword evidence="9" id="KW-1185">Reference proteome</keyword>
<evidence type="ECO:0000256" key="4">
    <source>
        <dbReference type="ARBA" id="ARBA00022989"/>
    </source>
</evidence>
<feature type="transmembrane region" description="Helical" evidence="6">
    <location>
        <begin position="41"/>
        <end position="57"/>
    </location>
</feature>
<feature type="domain" description="Sulfatase N-terminal" evidence="7">
    <location>
        <begin position="230"/>
        <end position="524"/>
    </location>
</feature>
<dbReference type="RefSeq" id="WP_092056747.1">
    <property type="nucleotide sequence ID" value="NZ_FOJJ01000023.1"/>
</dbReference>
<dbReference type="AlphaFoldDB" id="A0A550JHB7"/>
<keyword evidence="3 6" id="KW-0812">Transmembrane</keyword>